<protein>
    <submittedName>
        <fullName evidence="2">Uncharacterized protein</fullName>
    </submittedName>
</protein>
<dbReference type="Pfam" id="PF02458">
    <property type="entry name" value="Transferase"/>
    <property type="match status" value="1"/>
</dbReference>
<dbReference type="AlphaFoldDB" id="A0A0D6QRF2"/>
<evidence type="ECO:0000256" key="1">
    <source>
        <dbReference type="ARBA" id="ARBA00009861"/>
    </source>
</evidence>
<sequence>MPIVEESSRELKVEIVRTCIVRSPVLSPDCWLKGSNIDLTVPSISPGHFFVYKRFADKTYGEVVSSMKKALSETLLLFYPVAGRFRVRKNGEAEIHCSNQGVPFAEGLADAAIADVDFSQPSLSVGGKLSPTRQPLQGEAADCLPVLAVQVTRMKCGGIVVSCSFDHRIVDGISSSNFFKAWSEAAQGLSISMIPCFKRSLLEPRRPLDINADIDSHYVAIPFAAVDDTKQLPAQIGRIYHLDAASLQRLQALANQTVPEAQQGKPKTKLEAVSAYIWRLVARAQALCPSEPTRIGIPIDGRAYLNLPHSYFGNAIAIPFTQTDANEILDKPLSAIAEIVHNVIRCSTNSEYFRSFVDWVESKRPAMMLAKVYAEARSAVVVSSGVRIPIYEIDLGCGKPAFSSAYFPWGGTAGYVMVQASPLGDGNWVVYMHMAEKDLDAIEGDPDFIFVRASQMNFW</sequence>
<organism evidence="2">
    <name type="scientific">Araucaria cunninghamii</name>
    <name type="common">Hoop pine</name>
    <name type="synonym">Moreton Bay pine</name>
    <dbReference type="NCBI Taxonomy" id="56994"/>
    <lineage>
        <taxon>Eukaryota</taxon>
        <taxon>Viridiplantae</taxon>
        <taxon>Streptophyta</taxon>
        <taxon>Embryophyta</taxon>
        <taxon>Tracheophyta</taxon>
        <taxon>Spermatophyta</taxon>
        <taxon>Pinopsida</taxon>
        <taxon>Pinidae</taxon>
        <taxon>Conifers II</taxon>
        <taxon>Araucariales</taxon>
        <taxon>Araucariaceae</taxon>
        <taxon>Araucaria</taxon>
    </lineage>
</organism>
<proteinExistence type="inferred from homology"/>
<dbReference type="EMBL" id="GCKF01046019">
    <property type="protein sequence ID" value="JAG93662.1"/>
    <property type="molecule type" value="Transcribed_RNA"/>
</dbReference>
<dbReference type="InterPro" id="IPR050317">
    <property type="entry name" value="Plant_Fungal_Acyltransferase"/>
</dbReference>
<dbReference type="PANTHER" id="PTHR31642">
    <property type="entry name" value="TRICHOTHECENE 3-O-ACETYLTRANSFERASE"/>
    <property type="match status" value="1"/>
</dbReference>
<dbReference type="GO" id="GO:0042617">
    <property type="term" value="P:paclitaxel biosynthetic process"/>
    <property type="evidence" value="ECO:0007669"/>
    <property type="project" value="UniProtKB-UniPathway"/>
</dbReference>
<reference evidence="2" key="1">
    <citation type="submission" date="2015-03" db="EMBL/GenBank/DDBJ databases">
        <title>A transcriptome of Araucaria cunninghamii, an australian fine timber species.</title>
        <authorList>
            <person name="Jing Yi C.J.Y."/>
            <person name="Yin San L.Y.S."/>
            <person name="Abdul Karim S.S."/>
            <person name="Wan Azmi N.N."/>
            <person name="Hercus R.R."/>
            <person name="Croft L.L."/>
        </authorList>
    </citation>
    <scope>NUCLEOTIDE SEQUENCE</scope>
    <source>
        <strain evidence="2">MI0301</strain>
        <tissue evidence="2">Leaf</tissue>
    </source>
</reference>
<comment type="similarity">
    <text evidence="1">Belongs to the plant acyltransferase family.</text>
</comment>
<evidence type="ECO:0000313" key="2">
    <source>
        <dbReference type="EMBL" id="JAG93662.1"/>
    </source>
</evidence>
<name>A0A0D6QRF2_ARACU</name>
<dbReference type="Gene3D" id="3.30.559.10">
    <property type="entry name" value="Chloramphenicol acetyltransferase-like domain"/>
    <property type="match status" value="2"/>
</dbReference>
<dbReference type="UniPathway" id="UPA00842"/>
<dbReference type="InterPro" id="IPR023213">
    <property type="entry name" value="CAT-like_dom_sf"/>
</dbReference>
<dbReference type="GO" id="GO:0016747">
    <property type="term" value="F:acyltransferase activity, transferring groups other than amino-acyl groups"/>
    <property type="evidence" value="ECO:0007669"/>
    <property type="project" value="TreeGrafter"/>
</dbReference>
<dbReference type="PANTHER" id="PTHR31642:SF266">
    <property type="entry name" value="HXXXD-TYPE ACYL-TRANSFERASE FAMILY PROTEIN"/>
    <property type="match status" value="1"/>
</dbReference>
<accession>A0A0D6QRF2</accession>